<dbReference type="AlphaFoldDB" id="A0A5S9Q5F1"/>
<dbReference type="EMBL" id="CACSAS010000001">
    <property type="protein sequence ID" value="CAA0112166.1"/>
    <property type="molecule type" value="Genomic_DNA"/>
</dbReference>
<feature type="domain" description="VOC" evidence="1">
    <location>
        <begin position="9"/>
        <end position="128"/>
    </location>
</feature>
<dbReference type="CDD" id="cd07247">
    <property type="entry name" value="SgaA_N_like"/>
    <property type="match status" value="1"/>
</dbReference>
<evidence type="ECO:0000313" key="3">
    <source>
        <dbReference type="Proteomes" id="UP000433050"/>
    </source>
</evidence>
<reference evidence="2 3" key="1">
    <citation type="submission" date="2019-12" db="EMBL/GenBank/DDBJ databases">
        <authorList>
            <person name="Reyes-Prieto M."/>
        </authorList>
    </citation>
    <scope>NUCLEOTIDE SEQUENCE [LARGE SCALE GENOMIC DNA]</scope>
    <source>
        <strain evidence="2">HF14-78462</strain>
    </source>
</reference>
<evidence type="ECO:0000259" key="1">
    <source>
        <dbReference type="PROSITE" id="PS51819"/>
    </source>
</evidence>
<dbReference type="RefSeq" id="WP_159601092.1">
    <property type="nucleotide sequence ID" value="NZ_CACSAS010000001.1"/>
</dbReference>
<organism evidence="2 3">
    <name type="scientific">Starkeya nomas</name>
    <dbReference type="NCBI Taxonomy" id="2666134"/>
    <lineage>
        <taxon>Bacteria</taxon>
        <taxon>Pseudomonadati</taxon>
        <taxon>Pseudomonadota</taxon>
        <taxon>Alphaproteobacteria</taxon>
        <taxon>Hyphomicrobiales</taxon>
        <taxon>Xanthobacteraceae</taxon>
        <taxon>Starkeya</taxon>
    </lineage>
</organism>
<accession>A0A5S9Q5F1</accession>
<sequence>MDSQPAHGIFVWNELNTRNIEAAKTFYATTLGWSYEPMPIEDGSAYCIIKMGDTRVGGIFVLAGPEFDGIPDHWFSYIAVDDVDARVGAVESAGGTVLRPVFEVLGVGRIGIVRDSVSAVAGWITPRM</sequence>
<gene>
    <name evidence="2" type="ORF">STARVERO_04019</name>
</gene>
<dbReference type="PANTHER" id="PTHR33993">
    <property type="entry name" value="GLYOXALASE-RELATED"/>
    <property type="match status" value="1"/>
</dbReference>
<dbReference type="InterPro" id="IPR004360">
    <property type="entry name" value="Glyas_Fos-R_dOase_dom"/>
</dbReference>
<keyword evidence="3" id="KW-1185">Reference proteome</keyword>
<dbReference type="InterPro" id="IPR052164">
    <property type="entry name" value="Anthracycline_SecMetBiosynth"/>
</dbReference>
<dbReference type="Proteomes" id="UP000433050">
    <property type="component" value="Unassembled WGS sequence"/>
</dbReference>
<dbReference type="PANTHER" id="PTHR33993:SF14">
    <property type="entry name" value="GB|AAF24581.1"/>
    <property type="match status" value="1"/>
</dbReference>
<protein>
    <submittedName>
        <fullName evidence="2">Glyoxylase CFP32</fullName>
    </submittedName>
</protein>
<dbReference type="SUPFAM" id="SSF54593">
    <property type="entry name" value="Glyoxalase/Bleomycin resistance protein/Dihydroxybiphenyl dioxygenase"/>
    <property type="match status" value="1"/>
</dbReference>
<dbReference type="Gene3D" id="3.10.180.10">
    <property type="entry name" value="2,3-Dihydroxybiphenyl 1,2-Dioxygenase, domain 1"/>
    <property type="match status" value="1"/>
</dbReference>
<evidence type="ECO:0000313" key="2">
    <source>
        <dbReference type="EMBL" id="CAA0112166.1"/>
    </source>
</evidence>
<dbReference type="InterPro" id="IPR029068">
    <property type="entry name" value="Glyas_Bleomycin-R_OHBP_Dase"/>
</dbReference>
<dbReference type="PROSITE" id="PS51819">
    <property type="entry name" value="VOC"/>
    <property type="match status" value="1"/>
</dbReference>
<name>A0A5S9Q5F1_9HYPH</name>
<dbReference type="InterPro" id="IPR037523">
    <property type="entry name" value="VOC_core"/>
</dbReference>
<dbReference type="Pfam" id="PF00903">
    <property type="entry name" value="Glyoxalase"/>
    <property type="match status" value="1"/>
</dbReference>
<proteinExistence type="predicted"/>